<feature type="domain" description="Histidine kinase" evidence="16">
    <location>
        <begin position="241"/>
        <end position="451"/>
    </location>
</feature>
<dbReference type="Proteomes" id="UP000634011">
    <property type="component" value="Unassembled WGS sequence"/>
</dbReference>
<gene>
    <name evidence="18" type="ORF">H8K32_01190</name>
</gene>
<dbReference type="Gene3D" id="3.30.565.10">
    <property type="entry name" value="Histidine kinase-like ATPase, C-terminal domain"/>
    <property type="match status" value="1"/>
</dbReference>
<proteinExistence type="predicted"/>
<comment type="subcellular location">
    <subcellularLocation>
        <location evidence="2">Cell inner membrane</location>
        <topology evidence="2">Multi-pass membrane protein</topology>
    </subcellularLocation>
</comment>
<dbReference type="InterPro" id="IPR036097">
    <property type="entry name" value="HisK_dim/P_sf"/>
</dbReference>
<evidence type="ECO:0000256" key="11">
    <source>
        <dbReference type="ARBA" id="ARBA00022840"/>
    </source>
</evidence>
<dbReference type="RefSeq" id="WP_186910875.1">
    <property type="nucleotide sequence ID" value="NZ_JBHSMV010000028.1"/>
</dbReference>
<evidence type="ECO:0000256" key="10">
    <source>
        <dbReference type="ARBA" id="ARBA00022777"/>
    </source>
</evidence>
<dbReference type="PRINTS" id="PR00344">
    <property type="entry name" value="BCTRLSENSOR"/>
</dbReference>
<dbReference type="PROSITE" id="PS50885">
    <property type="entry name" value="HAMP"/>
    <property type="match status" value="1"/>
</dbReference>
<keyword evidence="7" id="KW-0808">Transferase</keyword>
<dbReference type="InterPro" id="IPR038421">
    <property type="entry name" value="RisS_PPD_sf"/>
</dbReference>
<evidence type="ECO:0000256" key="9">
    <source>
        <dbReference type="ARBA" id="ARBA00022741"/>
    </source>
</evidence>
<evidence type="ECO:0000256" key="15">
    <source>
        <dbReference type="SAM" id="Phobius"/>
    </source>
</evidence>
<evidence type="ECO:0000313" key="19">
    <source>
        <dbReference type="Proteomes" id="UP000634011"/>
    </source>
</evidence>
<accession>A0A923KNL2</accession>
<evidence type="ECO:0000256" key="3">
    <source>
        <dbReference type="ARBA" id="ARBA00012438"/>
    </source>
</evidence>
<dbReference type="InterPro" id="IPR003594">
    <property type="entry name" value="HATPase_dom"/>
</dbReference>
<keyword evidence="4" id="KW-1003">Cell membrane</keyword>
<keyword evidence="14 15" id="KW-0472">Membrane</keyword>
<dbReference type="InterPro" id="IPR050980">
    <property type="entry name" value="2C_sensor_his_kinase"/>
</dbReference>
<dbReference type="GO" id="GO:0005886">
    <property type="term" value="C:plasma membrane"/>
    <property type="evidence" value="ECO:0007669"/>
    <property type="project" value="UniProtKB-SubCell"/>
</dbReference>
<dbReference type="InterPro" id="IPR003660">
    <property type="entry name" value="HAMP_dom"/>
</dbReference>
<keyword evidence="6" id="KW-0597">Phosphoprotein</keyword>
<dbReference type="Pfam" id="PF00672">
    <property type="entry name" value="HAMP"/>
    <property type="match status" value="1"/>
</dbReference>
<evidence type="ECO:0000256" key="4">
    <source>
        <dbReference type="ARBA" id="ARBA00022475"/>
    </source>
</evidence>
<dbReference type="GO" id="GO:0005524">
    <property type="term" value="F:ATP binding"/>
    <property type="evidence" value="ECO:0007669"/>
    <property type="project" value="UniProtKB-KW"/>
</dbReference>
<dbReference type="EC" id="2.7.13.3" evidence="3"/>
<dbReference type="InterPro" id="IPR005467">
    <property type="entry name" value="His_kinase_dom"/>
</dbReference>
<feature type="domain" description="HAMP" evidence="17">
    <location>
        <begin position="181"/>
        <end position="233"/>
    </location>
</feature>
<feature type="transmembrane region" description="Helical" evidence="15">
    <location>
        <begin position="157"/>
        <end position="179"/>
    </location>
</feature>
<reference evidence="18" key="1">
    <citation type="submission" date="2020-08" db="EMBL/GenBank/DDBJ databases">
        <title>Novel species isolated from subtropical streams in China.</title>
        <authorList>
            <person name="Lu H."/>
        </authorList>
    </citation>
    <scope>NUCLEOTIDE SEQUENCE</scope>
    <source>
        <strain evidence="18">KACC 12607</strain>
    </source>
</reference>
<evidence type="ECO:0000256" key="8">
    <source>
        <dbReference type="ARBA" id="ARBA00022692"/>
    </source>
</evidence>
<dbReference type="InterPro" id="IPR003661">
    <property type="entry name" value="HisK_dim/P_dom"/>
</dbReference>
<feature type="transmembrane region" description="Helical" evidence="15">
    <location>
        <begin position="15"/>
        <end position="36"/>
    </location>
</feature>
<comment type="caution">
    <text evidence="18">The sequence shown here is derived from an EMBL/GenBank/DDBJ whole genome shotgun (WGS) entry which is preliminary data.</text>
</comment>
<keyword evidence="19" id="KW-1185">Reference proteome</keyword>
<protein>
    <recommendedName>
        <fullName evidence="3">histidine kinase</fullName>
        <ecNumber evidence="3">2.7.13.3</ecNumber>
    </recommendedName>
</protein>
<dbReference type="SMART" id="SM00387">
    <property type="entry name" value="HATPase_c"/>
    <property type="match status" value="1"/>
</dbReference>
<organism evidence="18 19">
    <name type="scientific">Undibacterium jejuense</name>
    <dbReference type="NCBI Taxonomy" id="1344949"/>
    <lineage>
        <taxon>Bacteria</taxon>
        <taxon>Pseudomonadati</taxon>
        <taxon>Pseudomonadota</taxon>
        <taxon>Betaproteobacteria</taxon>
        <taxon>Burkholderiales</taxon>
        <taxon>Oxalobacteraceae</taxon>
        <taxon>Undibacterium</taxon>
    </lineage>
</organism>
<evidence type="ECO:0000259" key="16">
    <source>
        <dbReference type="PROSITE" id="PS50109"/>
    </source>
</evidence>
<dbReference type="SMART" id="SM00388">
    <property type="entry name" value="HisKA"/>
    <property type="match status" value="1"/>
</dbReference>
<dbReference type="CDD" id="cd06225">
    <property type="entry name" value="HAMP"/>
    <property type="match status" value="1"/>
</dbReference>
<dbReference type="InterPro" id="IPR032408">
    <property type="entry name" value="RisS_PPD"/>
</dbReference>
<dbReference type="PANTHER" id="PTHR44936:SF5">
    <property type="entry name" value="SENSOR HISTIDINE KINASE ENVZ"/>
    <property type="match status" value="1"/>
</dbReference>
<evidence type="ECO:0000256" key="13">
    <source>
        <dbReference type="ARBA" id="ARBA00023012"/>
    </source>
</evidence>
<dbReference type="SUPFAM" id="SSF47384">
    <property type="entry name" value="Homodimeric domain of signal transducing histidine kinase"/>
    <property type="match status" value="1"/>
</dbReference>
<dbReference type="PANTHER" id="PTHR44936">
    <property type="entry name" value="SENSOR PROTEIN CREC"/>
    <property type="match status" value="1"/>
</dbReference>
<dbReference type="Pfam" id="PF02518">
    <property type="entry name" value="HATPase_c"/>
    <property type="match status" value="1"/>
</dbReference>
<dbReference type="Pfam" id="PF16524">
    <property type="entry name" value="RisS_PPD"/>
    <property type="match status" value="1"/>
</dbReference>
<keyword evidence="12 15" id="KW-1133">Transmembrane helix</keyword>
<dbReference type="SMART" id="SM00304">
    <property type="entry name" value="HAMP"/>
    <property type="match status" value="1"/>
</dbReference>
<dbReference type="GO" id="GO:0000155">
    <property type="term" value="F:phosphorelay sensor kinase activity"/>
    <property type="evidence" value="ECO:0007669"/>
    <property type="project" value="InterPro"/>
</dbReference>
<dbReference type="SUPFAM" id="SSF55874">
    <property type="entry name" value="ATPase domain of HSP90 chaperone/DNA topoisomerase II/histidine kinase"/>
    <property type="match status" value="1"/>
</dbReference>
<dbReference type="InterPro" id="IPR004358">
    <property type="entry name" value="Sig_transdc_His_kin-like_C"/>
</dbReference>
<keyword evidence="13" id="KW-0902">Two-component regulatory system</keyword>
<evidence type="ECO:0000259" key="17">
    <source>
        <dbReference type="PROSITE" id="PS50885"/>
    </source>
</evidence>
<evidence type="ECO:0000256" key="14">
    <source>
        <dbReference type="ARBA" id="ARBA00023136"/>
    </source>
</evidence>
<evidence type="ECO:0000256" key="12">
    <source>
        <dbReference type="ARBA" id="ARBA00022989"/>
    </source>
</evidence>
<keyword evidence="10" id="KW-0418">Kinase</keyword>
<keyword evidence="9" id="KW-0547">Nucleotide-binding</keyword>
<dbReference type="CDD" id="cd00082">
    <property type="entry name" value="HisKA"/>
    <property type="match status" value="1"/>
</dbReference>
<evidence type="ECO:0000256" key="6">
    <source>
        <dbReference type="ARBA" id="ARBA00022553"/>
    </source>
</evidence>
<name>A0A923KNL2_9BURK</name>
<evidence type="ECO:0000256" key="7">
    <source>
        <dbReference type="ARBA" id="ARBA00022679"/>
    </source>
</evidence>
<dbReference type="InterPro" id="IPR036890">
    <property type="entry name" value="HATPase_C_sf"/>
</dbReference>
<evidence type="ECO:0000313" key="18">
    <source>
        <dbReference type="EMBL" id="MBC3860696.1"/>
    </source>
</evidence>
<dbReference type="PROSITE" id="PS50109">
    <property type="entry name" value="HIS_KIN"/>
    <property type="match status" value="1"/>
</dbReference>
<keyword evidence="11" id="KW-0067">ATP-binding</keyword>
<dbReference type="Pfam" id="PF00512">
    <property type="entry name" value="HisKA"/>
    <property type="match status" value="1"/>
</dbReference>
<keyword evidence="5" id="KW-0997">Cell inner membrane</keyword>
<dbReference type="Gene3D" id="3.30.450.300">
    <property type="entry name" value="Sensor histidine kinase RisS, periplasmic domain"/>
    <property type="match status" value="1"/>
</dbReference>
<dbReference type="EMBL" id="JACOFV010000001">
    <property type="protein sequence ID" value="MBC3860696.1"/>
    <property type="molecule type" value="Genomic_DNA"/>
</dbReference>
<dbReference type="Gene3D" id="1.10.287.130">
    <property type="match status" value="1"/>
</dbReference>
<evidence type="ECO:0000256" key="5">
    <source>
        <dbReference type="ARBA" id="ARBA00022519"/>
    </source>
</evidence>
<keyword evidence="8 15" id="KW-0812">Transmembrane</keyword>
<evidence type="ECO:0000256" key="2">
    <source>
        <dbReference type="ARBA" id="ARBA00004429"/>
    </source>
</evidence>
<sequence length="453" mass="51545">MRSYLNSLEWLRSGLFWRTFFMLAALVMASMTVWFMSFRTLERYPRAQQLTTQITSIVTITRAALTHSAPERRKELLLDLANNEGIRIYTLNEGDKTDPPETSAFFSELSYLMKIQMGKETRFAKSVNGIEGFWVSFDIEGDQYWLRLEEDRLDPPFTLPIISWASATLIFTLLGAAIISKLINDPLSRLTNAARLLAQGKQPQPLPEIGPKEIRETNASFNNMVEDLARIETDRTIILAGISHDLRTPLARMQLEVEMAVLDDQARTGMQSDLAQMDAIISQFLDYAKPIDSLRFDMIDISALLEQVIHEYSRVNYLHIHSSIAPGQMISGNTTELRRMFSNLIENSCRYGKNPDNLNTVIEIQCSLKNKGKKQGVLVSFRDYGEGAKSDDLTKLLKPFTRADASRSQANGSGLGLAIVDRIVRRHRGRMRIYNHDYKGFVAVMIFPEIKFK</sequence>
<evidence type="ECO:0000256" key="1">
    <source>
        <dbReference type="ARBA" id="ARBA00000085"/>
    </source>
</evidence>
<dbReference type="AlphaFoldDB" id="A0A923KNL2"/>
<comment type="catalytic activity">
    <reaction evidence="1">
        <text>ATP + protein L-histidine = ADP + protein N-phospho-L-histidine.</text>
        <dbReference type="EC" id="2.7.13.3"/>
    </reaction>
</comment>